<gene>
    <name evidence="1" type="ORF">LX66_1833</name>
</gene>
<organism evidence="1 2">
    <name type="scientific">Chitinophaga japonensis</name>
    <name type="common">Flexibacter japonensis</name>
    <dbReference type="NCBI Taxonomy" id="104662"/>
    <lineage>
        <taxon>Bacteria</taxon>
        <taxon>Pseudomonadati</taxon>
        <taxon>Bacteroidota</taxon>
        <taxon>Chitinophagia</taxon>
        <taxon>Chitinophagales</taxon>
        <taxon>Chitinophagaceae</taxon>
        <taxon>Chitinophaga</taxon>
    </lineage>
</organism>
<comment type="caution">
    <text evidence="1">The sequence shown here is derived from an EMBL/GenBank/DDBJ whole genome shotgun (WGS) entry which is preliminary data.</text>
</comment>
<proteinExistence type="predicted"/>
<evidence type="ECO:0000313" key="1">
    <source>
        <dbReference type="EMBL" id="TWI87762.1"/>
    </source>
</evidence>
<dbReference type="OrthoDB" id="1386834at2"/>
<dbReference type="AlphaFoldDB" id="A0A562T2D8"/>
<name>A0A562T2D8_CHIJA</name>
<dbReference type="RefSeq" id="WP_145712157.1">
    <property type="nucleotide sequence ID" value="NZ_BAAAFY010000001.1"/>
</dbReference>
<reference evidence="1 2" key="1">
    <citation type="journal article" date="2013" name="Stand. Genomic Sci.">
        <title>Genomic Encyclopedia of Type Strains, Phase I: The one thousand microbial genomes (KMG-I) project.</title>
        <authorList>
            <person name="Kyrpides N.C."/>
            <person name="Woyke T."/>
            <person name="Eisen J.A."/>
            <person name="Garrity G."/>
            <person name="Lilburn T.G."/>
            <person name="Beck B.J."/>
            <person name="Whitman W.B."/>
            <person name="Hugenholtz P."/>
            <person name="Klenk H.P."/>
        </authorList>
    </citation>
    <scope>NUCLEOTIDE SEQUENCE [LARGE SCALE GENOMIC DNA]</scope>
    <source>
        <strain evidence="1 2">DSM 13484</strain>
    </source>
</reference>
<dbReference type="EMBL" id="VLLG01000003">
    <property type="protein sequence ID" value="TWI87762.1"/>
    <property type="molecule type" value="Genomic_DNA"/>
</dbReference>
<protein>
    <submittedName>
        <fullName evidence="1">Uncharacterized protein</fullName>
    </submittedName>
</protein>
<keyword evidence="2" id="KW-1185">Reference proteome</keyword>
<accession>A0A562T2D8</accession>
<dbReference type="Proteomes" id="UP000316778">
    <property type="component" value="Unassembled WGS sequence"/>
</dbReference>
<evidence type="ECO:0000313" key="2">
    <source>
        <dbReference type="Proteomes" id="UP000316778"/>
    </source>
</evidence>
<sequence length="1209" mass="142889">MKSPSKNPRSEQAVDYDFFVGGRSKSADLTIYYNVAFDSVVKIKKQISNWPDSRQYAFLAEYLWKAHYLQKNSNGYEVQPIDEWIIQALIAKVEAIRNFHSHIWHDHEVLIFEKELKDFVEQKYDEAKAALSAEFPGAMLEYEDLARTGRMKKFSLFKRVPERKKDFITVEGRIFFLSFFLSTGEMNQLLQQRRGFKRSDMPLFKMKRLLYTFYCHRDGASMLDFNHKEQFIDSMDEQQKRDIFKARTAYKLISYLIDYPWYWGSRDSMPLFDEKGEIIRNVGQLKDYLEKNPHLLPELNFHLLDRKIPATGKFNTRKEKENFAKLQDDRYRLGTIAFNYLPIPNYTFHIDFETLHRLVLLQILHHGSKKEVSPYQVLELNLRSIVENRVSLYNILCKQDNERTGEDLDFLLDRKNQRLRGGRKLTEFGISYFESIEKGSGAKIRDSIQLANYMRSMDTAWLELPYEGAHKVEIQPLDPEPIMVYQQDFLEGTTQKFRAGNRFMFYVSRYLMDFAGDNWYWGMERFEMRKKDQNARSESLIRTKEYLRASDIPLNGDYRLTLDNDHIFLAMPKNGPGKKNHEKFYQFALGPRAMRYLGAYIINNRADFVSKAKGFLDTLVRDLDRLHKNEYWNMEHGYELLESPFVSGFLKNVPTNIEKLLTLVKTRIEYIKQEWQQALENKPYLSRAQKNKLIMDAYRLLQWPKGNDGNPRFFRAHEYNQMSVCHYSLHLKDNEQDKESRKQIKKRFKSKYDHLFEDVFKLNTRKPPIPRSILSLLDEADSLDELMKKTFEECHQLLDNRYSQLKSLPNQQLKRELPELCRLLGISVPLNILREQEKKALKEKHNTTLCVKPFDIHPMLVVKYFFPEQYKASKSVEFVNKNGEKVKKQPTLTIFSALRKNRALREKLVEDFYDEQNSAVLYPDDDTKKQKEVLTGLMNTTCTEDILLWWMANEYLVNNPYTQAMGELLMKKPRSGRQYIGDLHKLTILQPLPKESGKRQIYMSILMHQLDDLMFIVQKSRLGKAAEHFVQRCSTENGIWAPEIEKLSTNQLAGAPFPDGTINNPIPFQLLLDEIELVRRTGLELGRYLLEFEKKILQQALNGYESKEAFHKWLKNEYEKTEYYGKYPAYFFNFDSILKLSGTVDNNIDKDLNITLSDYRNITFHNDIPSNGSFSWLTREGSSVRQLLGIEKNLHEKRDRSEYENNREE</sequence>